<dbReference type="EMBL" id="MT144981">
    <property type="protein sequence ID" value="QJI02193.1"/>
    <property type="molecule type" value="Genomic_DNA"/>
</dbReference>
<reference evidence="2" key="1">
    <citation type="submission" date="2020-03" db="EMBL/GenBank/DDBJ databases">
        <title>The deep terrestrial virosphere.</title>
        <authorList>
            <person name="Holmfeldt K."/>
            <person name="Nilsson E."/>
            <person name="Simone D."/>
            <person name="Lopez-Fernandez M."/>
            <person name="Wu X."/>
            <person name="de Brujin I."/>
            <person name="Lundin D."/>
            <person name="Andersson A."/>
            <person name="Bertilsson S."/>
            <person name="Dopson M."/>
        </authorList>
    </citation>
    <scope>NUCLEOTIDE SEQUENCE</scope>
    <source>
        <strain evidence="2">TM448A01221</strain>
        <strain evidence="3">TM448B02997</strain>
    </source>
</reference>
<dbReference type="Pfam" id="PF12684">
    <property type="entry name" value="DUF3799"/>
    <property type="match status" value="1"/>
</dbReference>
<evidence type="ECO:0000313" key="3">
    <source>
        <dbReference type="EMBL" id="QJI02193.1"/>
    </source>
</evidence>
<name>A0A6H1ZNA7_9ZZZZ</name>
<dbReference type="InterPro" id="IPR024432">
    <property type="entry name" value="Put_RecE_PDDEXK-like_dom"/>
</dbReference>
<organism evidence="2">
    <name type="scientific">viral metagenome</name>
    <dbReference type="NCBI Taxonomy" id="1070528"/>
    <lineage>
        <taxon>unclassified sequences</taxon>
        <taxon>metagenomes</taxon>
        <taxon>organismal metagenomes</taxon>
    </lineage>
</organism>
<evidence type="ECO:0000313" key="2">
    <source>
        <dbReference type="EMBL" id="QJA49044.1"/>
    </source>
</evidence>
<dbReference type="EMBL" id="MT144115">
    <property type="protein sequence ID" value="QJA49044.1"/>
    <property type="molecule type" value="Genomic_DNA"/>
</dbReference>
<protein>
    <recommendedName>
        <fullName evidence="1">Putative exodeoxyribonuclease 8 PDDEXK-like domain-containing protein</fullName>
    </recommendedName>
</protein>
<dbReference type="Gene3D" id="3.90.320.10">
    <property type="match status" value="1"/>
</dbReference>
<accession>A0A6H1ZNA7</accession>
<dbReference type="AlphaFoldDB" id="A0A6H1ZNA7"/>
<feature type="domain" description="Putative exodeoxyribonuclease 8 PDDEXK-like" evidence="1">
    <location>
        <begin position="49"/>
        <end position="271"/>
    </location>
</feature>
<sequence length="291" mass="33355">MNFDPINPVPGLYDMTHNEYHSLVVHGHTVMGRSILMKHNDCPASVILKEEQTAAMLRGQAFHSFILDGFEAFFKEFIVLPEIPCPEGQNPRGWKNTNEYKGQMKDFMTANEGKAVIPNDMWDILINGQIAIDNHPFARHLISHIKTKEQSAIWQDEETGIWCKARPDMSAPESQVLVDVKMLKNVSEYAVNNDIRSYGIDIQAAMSTDAYRIVAGHEIETFLLITVCPTPPYRVEVYELDSEWITRGRSEYHRLLRIEKSCIEADSWPNYQNAGNQVLVIPGYLKTWEER</sequence>
<dbReference type="InterPro" id="IPR011604">
    <property type="entry name" value="PDDEXK-like_dom_sf"/>
</dbReference>
<gene>
    <name evidence="2" type="ORF">TM448A01221_0009</name>
    <name evidence="3" type="ORF">TM448B02997_0013</name>
</gene>
<proteinExistence type="predicted"/>
<evidence type="ECO:0000259" key="1">
    <source>
        <dbReference type="Pfam" id="PF12684"/>
    </source>
</evidence>